<dbReference type="RefSeq" id="WP_181613165.1">
    <property type="nucleotide sequence ID" value="NZ_BAABAM010000004.1"/>
</dbReference>
<dbReference type="NCBIfam" id="TIGR02452">
    <property type="entry name" value="TIGR02452 family protein"/>
    <property type="match status" value="1"/>
</dbReference>
<reference evidence="2 3" key="1">
    <citation type="submission" date="2020-07" db="EMBL/GenBank/DDBJ databases">
        <title>Genomic Encyclopedia of Type Strains, Phase IV (KMG-IV): sequencing the most valuable type-strain genomes for metagenomic binning, comparative biology and taxonomic classification.</title>
        <authorList>
            <person name="Goeker M."/>
        </authorList>
    </citation>
    <scope>NUCLEOTIDE SEQUENCE [LARGE SCALE GENOMIC DNA]</scope>
    <source>
        <strain evidence="2 3">DSM 45533</strain>
    </source>
</reference>
<dbReference type="InterPro" id="IPR043472">
    <property type="entry name" value="Macro_dom-like"/>
</dbReference>
<dbReference type="Pfam" id="PF10021">
    <property type="entry name" value="PARG_cat_microb"/>
    <property type="match status" value="1"/>
</dbReference>
<feature type="domain" description="Microbial-type PARG catalytic" evidence="1">
    <location>
        <begin position="9"/>
        <end position="144"/>
    </location>
</feature>
<dbReference type="PIRSF" id="PIRSF014899">
    <property type="entry name" value="UCP014899"/>
    <property type="match status" value="1"/>
</dbReference>
<dbReference type="SUPFAM" id="SSF52949">
    <property type="entry name" value="Macro domain-like"/>
    <property type="match status" value="1"/>
</dbReference>
<evidence type="ECO:0000259" key="1">
    <source>
        <dbReference type="Pfam" id="PF10021"/>
    </source>
</evidence>
<accession>A0A7W0HSU0</accession>
<comment type="caution">
    <text evidence="2">The sequence shown here is derived from an EMBL/GenBank/DDBJ whole genome shotgun (WGS) entry which is preliminary data.</text>
</comment>
<dbReference type="Gene3D" id="3.40.220.10">
    <property type="entry name" value="Leucine Aminopeptidase, subunit E, domain 1"/>
    <property type="match status" value="1"/>
</dbReference>
<organism evidence="2 3">
    <name type="scientific">Nonomuraea soli</name>
    <dbReference type="NCBI Taxonomy" id="1032476"/>
    <lineage>
        <taxon>Bacteria</taxon>
        <taxon>Bacillati</taxon>
        <taxon>Actinomycetota</taxon>
        <taxon>Actinomycetes</taxon>
        <taxon>Streptosporangiales</taxon>
        <taxon>Streptosporangiaceae</taxon>
        <taxon>Nonomuraea</taxon>
    </lineage>
</organism>
<keyword evidence="3" id="KW-1185">Reference proteome</keyword>
<dbReference type="AlphaFoldDB" id="A0A7W0HSU0"/>
<name>A0A7W0HSU0_9ACTN</name>
<dbReference type="PANTHER" id="PTHR35596">
    <property type="entry name" value="DUF2263 DOMAIN-CONTAINING PROTEIN"/>
    <property type="match status" value="1"/>
</dbReference>
<protein>
    <submittedName>
        <fullName evidence="2">Uncharacterized protein (TIGR02452 family)</fullName>
    </submittedName>
</protein>
<evidence type="ECO:0000313" key="2">
    <source>
        <dbReference type="EMBL" id="MBA2894384.1"/>
    </source>
</evidence>
<dbReference type="InterPro" id="IPR012664">
    <property type="entry name" value="CHP02452"/>
</dbReference>
<dbReference type="PANTHER" id="PTHR35596:SF1">
    <property type="entry name" value="MICROBIAL-TYPE PARG CATALYTIC DOMAIN-CONTAINING PROTEIN"/>
    <property type="match status" value="1"/>
</dbReference>
<dbReference type="Proteomes" id="UP000530928">
    <property type="component" value="Unassembled WGS sequence"/>
</dbReference>
<evidence type="ECO:0000313" key="3">
    <source>
        <dbReference type="Proteomes" id="UP000530928"/>
    </source>
</evidence>
<gene>
    <name evidence="2" type="ORF">HNR30_005756</name>
</gene>
<dbReference type="InterPro" id="IPR019261">
    <property type="entry name" value="PARG_cat_microbial"/>
</dbReference>
<dbReference type="EMBL" id="JACDUR010000006">
    <property type="protein sequence ID" value="MBA2894384.1"/>
    <property type="molecule type" value="Genomic_DNA"/>
</dbReference>
<proteinExistence type="predicted"/>
<sequence length="255" mass="27693">MREHWRAVAADTMEILSRGWYDSPSGARVAVAGALREVVVHRPGDRLRPSEKGGETTIEVVERSTLEAARRMRAPVVLNFASARSPGGGFLKGAQAQEESLARASSLYLSLREARAFYDAHPRGTSLLYTDVVAYSPDVRVFKDDEGRPLAEPYRMAVITSAAPNTRKLTGRELARVPQTLAGRGRRVLEVAAAYGHEELVLGAWGCGVFGNDPRVVAACFGELLAGEFGGVFRRVVFAVLGRGTFEVFEDTLAT</sequence>